<name>A0A7K7TSJ1_9CHAR</name>
<feature type="domain" description="Chemokine interleukin-8-like" evidence="10">
    <location>
        <begin position="27"/>
        <end position="86"/>
    </location>
</feature>
<evidence type="ECO:0000256" key="3">
    <source>
        <dbReference type="ARBA" id="ARBA00022500"/>
    </source>
</evidence>
<evidence type="ECO:0000256" key="1">
    <source>
        <dbReference type="ARBA" id="ARBA00004613"/>
    </source>
</evidence>
<dbReference type="PANTHER" id="PTHR12015">
    <property type="entry name" value="SMALL INDUCIBLE CYTOKINE A"/>
    <property type="match status" value="1"/>
</dbReference>
<feature type="non-terminal residue" evidence="11">
    <location>
        <position position="89"/>
    </location>
</feature>
<dbReference type="AlphaFoldDB" id="A0A7K7TSJ1"/>
<evidence type="ECO:0000256" key="6">
    <source>
        <dbReference type="ARBA" id="ARBA00022729"/>
    </source>
</evidence>
<proteinExistence type="inferred from homology"/>
<keyword evidence="5 9" id="KW-0964">Secreted</keyword>
<dbReference type="GO" id="GO:0048245">
    <property type="term" value="P:eosinophil chemotaxis"/>
    <property type="evidence" value="ECO:0007669"/>
    <property type="project" value="TreeGrafter"/>
</dbReference>
<keyword evidence="6" id="KW-0732">Signal</keyword>
<dbReference type="Proteomes" id="UP000587655">
    <property type="component" value="Unassembled WGS sequence"/>
</dbReference>
<comment type="caution">
    <text evidence="11">The sequence shown here is derived from an EMBL/GenBank/DDBJ whole genome shotgun (WGS) entry which is preliminary data.</text>
</comment>
<comment type="similarity">
    <text evidence="2 9">Belongs to the intercrine beta (chemokine CC) family.</text>
</comment>
<evidence type="ECO:0000256" key="5">
    <source>
        <dbReference type="ARBA" id="ARBA00022525"/>
    </source>
</evidence>
<sequence>VVHIHIVSSPGHMDSVLHPKSLPPVPDTAVCCFTYTWQKLSRKHMKDYFYTTSKCQQPAVVFITRKKHQFCADPEAVWVKAFVNFLGAH</sequence>
<evidence type="ECO:0000256" key="9">
    <source>
        <dbReference type="RuleBase" id="RU361150"/>
    </source>
</evidence>
<keyword evidence="8" id="KW-0395">Inflammatory response</keyword>
<evidence type="ECO:0000256" key="7">
    <source>
        <dbReference type="ARBA" id="ARBA00023157"/>
    </source>
</evidence>
<dbReference type="GO" id="GO:0070098">
    <property type="term" value="P:chemokine-mediated signaling pathway"/>
    <property type="evidence" value="ECO:0007669"/>
    <property type="project" value="TreeGrafter"/>
</dbReference>
<dbReference type="GO" id="GO:0030335">
    <property type="term" value="P:positive regulation of cell migration"/>
    <property type="evidence" value="ECO:0007669"/>
    <property type="project" value="TreeGrafter"/>
</dbReference>
<dbReference type="InterPro" id="IPR001811">
    <property type="entry name" value="Chemokine_IL8-like_dom"/>
</dbReference>
<dbReference type="PANTHER" id="PTHR12015:SF170">
    <property type="entry name" value="C-C MOTIF CHEMOKINE 5"/>
    <property type="match status" value="1"/>
</dbReference>
<evidence type="ECO:0000256" key="8">
    <source>
        <dbReference type="ARBA" id="ARBA00023198"/>
    </source>
</evidence>
<gene>
    <name evidence="11" type="primary">Ccl5_1</name>
    <name evidence="11" type="ORF">IBISTR_R03453</name>
</gene>
<reference evidence="11 12" key="1">
    <citation type="submission" date="2019-09" db="EMBL/GenBank/DDBJ databases">
        <title>Bird 10,000 Genomes (B10K) Project - Family phase.</title>
        <authorList>
            <person name="Zhang G."/>
        </authorList>
    </citation>
    <scope>NUCLEOTIDE SEQUENCE [LARGE SCALE GENOMIC DNA]</scope>
    <source>
        <strain evidence="11">B10K-DU-030-25</strain>
    </source>
</reference>
<dbReference type="FunFam" id="2.40.50.40:FF:000002">
    <property type="entry name" value="C-C motif chemokine"/>
    <property type="match status" value="1"/>
</dbReference>
<evidence type="ECO:0000256" key="2">
    <source>
        <dbReference type="ARBA" id="ARBA00010868"/>
    </source>
</evidence>
<dbReference type="SUPFAM" id="SSF54117">
    <property type="entry name" value="Interleukin 8-like chemokines"/>
    <property type="match status" value="1"/>
</dbReference>
<dbReference type="GO" id="GO:0048020">
    <property type="term" value="F:CCR chemokine receptor binding"/>
    <property type="evidence" value="ECO:0007669"/>
    <property type="project" value="TreeGrafter"/>
</dbReference>
<feature type="non-terminal residue" evidence="11">
    <location>
        <position position="1"/>
    </location>
</feature>
<dbReference type="InterPro" id="IPR000827">
    <property type="entry name" value="Chemokine_CC_CS"/>
</dbReference>
<keyword evidence="3 9" id="KW-0145">Chemotaxis</keyword>
<evidence type="ECO:0000313" key="11">
    <source>
        <dbReference type="EMBL" id="NXA19699.1"/>
    </source>
</evidence>
<evidence type="ECO:0000259" key="10">
    <source>
        <dbReference type="SMART" id="SM00199"/>
    </source>
</evidence>
<dbReference type="GO" id="GO:0008009">
    <property type="term" value="F:chemokine activity"/>
    <property type="evidence" value="ECO:0007669"/>
    <property type="project" value="InterPro"/>
</dbReference>
<dbReference type="InterPro" id="IPR039809">
    <property type="entry name" value="Chemokine_b/g/d"/>
</dbReference>
<protein>
    <recommendedName>
        <fullName evidence="9">C-C motif chemokine</fullName>
    </recommendedName>
</protein>
<accession>A0A7K7TSJ1</accession>
<comment type="subcellular location">
    <subcellularLocation>
        <location evidence="1 9">Secreted</location>
    </subcellularLocation>
</comment>
<keyword evidence="12" id="KW-1185">Reference proteome</keyword>
<dbReference type="Gene3D" id="2.40.50.40">
    <property type="match status" value="1"/>
</dbReference>
<evidence type="ECO:0000313" key="12">
    <source>
        <dbReference type="Proteomes" id="UP000587655"/>
    </source>
</evidence>
<dbReference type="GO" id="GO:0006954">
    <property type="term" value="P:inflammatory response"/>
    <property type="evidence" value="ECO:0007669"/>
    <property type="project" value="UniProtKB-KW"/>
</dbReference>
<organism evidence="11 12">
    <name type="scientific">Ibidorhyncha struthersii</name>
    <dbReference type="NCBI Taxonomy" id="425643"/>
    <lineage>
        <taxon>Eukaryota</taxon>
        <taxon>Metazoa</taxon>
        <taxon>Chordata</taxon>
        <taxon>Craniata</taxon>
        <taxon>Vertebrata</taxon>
        <taxon>Euteleostomi</taxon>
        <taxon>Archelosauria</taxon>
        <taxon>Archosauria</taxon>
        <taxon>Dinosauria</taxon>
        <taxon>Saurischia</taxon>
        <taxon>Theropoda</taxon>
        <taxon>Coelurosauria</taxon>
        <taxon>Aves</taxon>
        <taxon>Neognathae</taxon>
        <taxon>Neoaves</taxon>
        <taxon>Charadriiformes</taxon>
        <taxon>Charadriidae</taxon>
        <taxon>Ibidorhyncha</taxon>
    </lineage>
</organism>
<dbReference type="Pfam" id="PF00048">
    <property type="entry name" value="IL8"/>
    <property type="match status" value="1"/>
</dbReference>
<dbReference type="EMBL" id="VZSZ01002475">
    <property type="protein sequence ID" value="NXA19699.1"/>
    <property type="molecule type" value="Genomic_DNA"/>
</dbReference>
<dbReference type="PROSITE" id="PS00472">
    <property type="entry name" value="SMALL_CYTOKINES_CC"/>
    <property type="match status" value="1"/>
</dbReference>
<dbReference type="GO" id="GO:0061844">
    <property type="term" value="P:antimicrobial humoral immune response mediated by antimicrobial peptide"/>
    <property type="evidence" value="ECO:0007669"/>
    <property type="project" value="TreeGrafter"/>
</dbReference>
<dbReference type="CDD" id="cd00272">
    <property type="entry name" value="Chemokine_CC"/>
    <property type="match status" value="1"/>
</dbReference>
<dbReference type="InterPro" id="IPR036048">
    <property type="entry name" value="Interleukin_8-like_sf"/>
</dbReference>
<keyword evidence="7" id="KW-1015">Disulfide bond</keyword>
<evidence type="ECO:0000256" key="4">
    <source>
        <dbReference type="ARBA" id="ARBA00022514"/>
    </source>
</evidence>
<keyword evidence="4 9" id="KW-0202">Cytokine</keyword>
<dbReference type="SMART" id="SM00199">
    <property type="entry name" value="SCY"/>
    <property type="match status" value="1"/>
</dbReference>
<dbReference type="GO" id="GO:0005615">
    <property type="term" value="C:extracellular space"/>
    <property type="evidence" value="ECO:0007669"/>
    <property type="project" value="UniProtKB-KW"/>
</dbReference>